<keyword evidence="2" id="KW-1185">Reference proteome</keyword>
<comment type="caution">
    <text evidence="1">The sequence shown here is derived from an EMBL/GenBank/DDBJ whole genome shotgun (WGS) entry which is preliminary data.</text>
</comment>
<dbReference type="Proteomes" id="UP000789366">
    <property type="component" value="Unassembled WGS sequence"/>
</dbReference>
<proteinExistence type="predicted"/>
<gene>
    <name evidence="1" type="ORF">SPELUC_LOCUS18021</name>
</gene>
<sequence>KEFILVNHPSKVYALSNAYECIDRNLPFHLGCHLECYSGYH</sequence>
<dbReference type="EMBL" id="CAJVPW010079472">
    <property type="protein sequence ID" value="CAG8800449.1"/>
    <property type="molecule type" value="Genomic_DNA"/>
</dbReference>
<feature type="non-terminal residue" evidence="1">
    <location>
        <position position="41"/>
    </location>
</feature>
<accession>A0ACA9RMY0</accession>
<protein>
    <submittedName>
        <fullName evidence="1">2858_t:CDS:1</fullName>
    </submittedName>
</protein>
<evidence type="ECO:0000313" key="1">
    <source>
        <dbReference type="EMBL" id="CAG8800449.1"/>
    </source>
</evidence>
<reference evidence="1" key="1">
    <citation type="submission" date="2021-06" db="EMBL/GenBank/DDBJ databases">
        <authorList>
            <person name="Kallberg Y."/>
            <person name="Tangrot J."/>
            <person name="Rosling A."/>
        </authorList>
    </citation>
    <scope>NUCLEOTIDE SEQUENCE</scope>
    <source>
        <strain evidence="1">28 12/20/2015</strain>
    </source>
</reference>
<organism evidence="1 2">
    <name type="scientific">Cetraspora pellucida</name>
    <dbReference type="NCBI Taxonomy" id="1433469"/>
    <lineage>
        <taxon>Eukaryota</taxon>
        <taxon>Fungi</taxon>
        <taxon>Fungi incertae sedis</taxon>
        <taxon>Mucoromycota</taxon>
        <taxon>Glomeromycotina</taxon>
        <taxon>Glomeromycetes</taxon>
        <taxon>Diversisporales</taxon>
        <taxon>Gigasporaceae</taxon>
        <taxon>Cetraspora</taxon>
    </lineage>
</organism>
<feature type="non-terminal residue" evidence="1">
    <location>
        <position position="1"/>
    </location>
</feature>
<name>A0ACA9RMY0_9GLOM</name>
<evidence type="ECO:0000313" key="2">
    <source>
        <dbReference type="Proteomes" id="UP000789366"/>
    </source>
</evidence>